<keyword evidence="3" id="KW-1185">Reference proteome</keyword>
<evidence type="ECO:0000259" key="1">
    <source>
        <dbReference type="SMART" id="SM00852"/>
    </source>
</evidence>
<dbReference type="InterPro" id="IPR050101">
    <property type="entry name" value="CinA"/>
</dbReference>
<reference evidence="2 3" key="1">
    <citation type="submission" date="2018-12" db="EMBL/GenBank/DDBJ databases">
        <authorList>
            <consortium name="Pathogen Informatics"/>
        </authorList>
    </citation>
    <scope>NUCLEOTIDE SEQUENCE [LARGE SCALE GENOMIC DNA]</scope>
    <source>
        <strain evidence="2 3">NCTC12742</strain>
    </source>
</reference>
<dbReference type="Pfam" id="PF00994">
    <property type="entry name" value="MoCF_biosynth"/>
    <property type="match status" value="1"/>
</dbReference>
<accession>A0A448VPJ4</accession>
<dbReference type="STRING" id="28091.SAMEA3174300_00179"/>
<dbReference type="Proteomes" id="UP000272771">
    <property type="component" value="Chromosome"/>
</dbReference>
<dbReference type="CDD" id="cd00885">
    <property type="entry name" value="cinA"/>
    <property type="match status" value="1"/>
</dbReference>
<feature type="domain" description="MoaB/Mog" evidence="1">
    <location>
        <begin position="5"/>
        <end position="172"/>
    </location>
</feature>
<dbReference type="PANTHER" id="PTHR13939:SF0">
    <property type="entry name" value="NMN AMIDOHYDROLASE-LIKE PROTEIN YFAY"/>
    <property type="match status" value="1"/>
</dbReference>
<evidence type="ECO:0000313" key="3">
    <source>
        <dbReference type="Proteomes" id="UP000272771"/>
    </source>
</evidence>
<dbReference type="InterPro" id="IPR001453">
    <property type="entry name" value="MoaB/Mog_dom"/>
</dbReference>
<dbReference type="AlphaFoldDB" id="A0A448VPJ4"/>
<organism evidence="2 3">
    <name type="scientific">Neisseria weaveri</name>
    <dbReference type="NCBI Taxonomy" id="28091"/>
    <lineage>
        <taxon>Bacteria</taxon>
        <taxon>Pseudomonadati</taxon>
        <taxon>Pseudomonadota</taxon>
        <taxon>Betaproteobacteria</taxon>
        <taxon>Neisseriales</taxon>
        <taxon>Neisseriaceae</taxon>
        <taxon>Neisseria</taxon>
    </lineage>
</organism>
<dbReference type="EMBL" id="LR134533">
    <property type="protein sequence ID" value="VEJ51719.1"/>
    <property type="molecule type" value="Genomic_DNA"/>
</dbReference>
<proteinExistence type="predicted"/>
<dbReference type="SUPFAM" id="SSF53218">
    <property type="entry name" value="Molybdenum cofactor biosynthesis proteins"/>
    <property type="match status" value="1"/>
</dbReference>
<dbReference type="Gene3D" id="3.40.980.10">
    <property type="entry name" value="MoaB/Mog-like domain"/>
    <property type="match status" value="1"/>
</dbReference>
<dbReference type="RefSeq" id="WP_004283526.1">
    <property type="nucleotide sequence ID" value="NZ_CAUJRG010000001.1"/>
</dbReference>
<gene>
    <name evidence="2" type="primary">yfaY</name>
    <name evidence="2" type="ORF">NCTC12742_01620</name>
</gene>
<evidence type="ECO:0000313" key="2">
    <source>
        <dbReference type="EMBL" id="VEJ51719.1"/>
    </source>
</evidence>
<dbReference type="OrthoDB" id="9801454at2"/>
<protein>
    <submittedName>
        <fullName evidence="2">CinA-like protein</fullName>
    </submittedName>
</protein>
<dbReference type="InterPro" id="IPR036425">
    <property type="entry name" value="MoaB/Mog-like_dom_sf"/>
</dbReference>
<dbReference type="SMART" id="SM00852">
    <property type="entry name" value="MoCF_biosynth"/>
    <property type="match status" value="1"/>
</dbReference>
<dbReference type="PANTHER" id="PTHR13939">
    <property type="entry name" value="NICOTINAMIDE-NUCLEOTIDE AMIDOHYDROLASE PNCC"/>
    <property type="match status" value="1"/>
</dbReference>
<sequence>MIYFNLIIIGDEILHGTRQDKHFAFFKTLLEQHGLKLGQVQYLPDDYDLLVKQLNRSFSDGLPTFVTGGIGSTPDDHTRQAAAAALDLMIVRHAGAVPFIEESTLERGDTLDSAAHKQRLLMADFPEGSDLIPNPYNKIAGFSIREHYFFPGFPVMAHPMAEWVLNTYYSDRFHQTESSQRSIWVFGLPESHVAPLMRKVEANYPGIRSFSLPSVGWTDDNGQTVPPHIDFGIKAEGEACRFLDEAWEQMLADLQNIGAKLHAPE</sequence>
<name>A0A448VPJ4_9NEIS</name>